<evidence type="ECO:0000259" key="17">
    <source>
        <dbReference type="PROSITE" id="PS50982"/>
    </source>
</evidence>
<dbReference type="SMART" id="SM00249">
    <property type="entry name" value="PHD"/>
    <property type="match status" value="2"/>
</dbReference>
<feature type="domain" description="PHD-type" evidence="15">
    <location>
        <begin position="2667"/>
        <end position="2736"/>
    </location>
</feature>
<evidence type="ECO:0008006" key="20">
    <source>
        <dbReference type="Google" id="ProtNLM"/>
    </source>
</evidence>
<dbReference type="SMART" id="SM00391">
    <property type="entry name" value="MBD"/>
    <property type="match status" value="1"/>
</dbReference>
<feature type="region of interest" description="Disordered" evidence="13">
    <location>
        <begin position="1498"/>
        <end position="1532"/>
    </location>
</feature>
<feature type="region of interest" description="Disordered" evidence="13">
    <location>
        <begin position="1558"/>
        <end position="1624"/>
    </location>
</feature>
<accession>A0A8J4WKT9</accession>
<dbReference type="Pfam" id="PF00439">
    <property type="entry name" value="Bromodomain"/>
    <property type="match status" value="1"/>
</dbReference>
<feature type="region of interest" description="Disordered" evidence="13">
    <location>
        <begin position="2760"/>
        <end position="2830"/>
    </location>
</feature>
<feature type="region of interest" description="Disordered" evidence="13">
    <location>
        <begin position="2083"/>
        <end position="2102"/>
    </location>
</feature>
<dbReference type="SUPFAM" id="SSF47370">
    <property type="entry name" value="Bromodomain"/>
    <property type="match status" value="1"/>
</dbReference>
<name>A0A8J4WKT9_9TREM</name>
<evidence type="ECO:0000256" key="11">
    <source>
        <dbReference type="PROSITE-ProRule" id="PRU00035"/>
    </source>
</evidence>
<dbReference type="InterPro" id="IPR013083">
    <property type="entry name" value="Znf_RING/FYVE/PHD"/>
</dbReference>
<dbReference type="Proteomes" id="UP000748531">
    <property type="component" value="Unassembled WGS sequence"/>
</dbReference>
<feature type="compositionally biased region" description="Basic residues" evidence="13">
    <location>
        <begin position="2797"/>
        <end position="2810"/>
    </location>
</feature>
<feature type="compositionally biased region" description="Polar residues" evidence="13">
    <location>
        <begin position="2505"/>
        <end position="2519"/>
    </location>
</feature>
<dbReference type="SMART" id="SM00571">
    <property type="entry name" value="DDT"/>
    <property type="match status" value="1"/>
</dbReference>
<dbReference type="InterPro" id="IPR036427">
    <property type="entry name" value="Bromodomain-like_sf"/>
</dbReference>
<feature type="region of interest" description="Disordered" evidence="13">
    <location>
        <begin position="400"/>
        <end position="436"/>
    </location>
</feature>
<keyword evidence="6" id="KW-0805">Transcription regulation</keyword>
<feature type="region of interest" description="Disordered" evidence="13">
    <location>
        <begin position="1926"/>
        <end position="1948"/>
    </location>
</feature>
<feature type="region of interest" description="Disordered" evidence="13">
    <location>
        <begin position="498"/>
        <end position="636"/>
    </location>
</feature>
<evidence type="ECO:0000256" key="10">
    <source>
        <dbReference type="ARBA" id="ARBA00023242"/>
    </source>
</evidence>
<dbReference type="Gene3D" id="3.30.40.10">
    <property type="entry name" value="Zinc/RING finger domain, C3HC4 (zinc finger)"/>
    <property type="match status" value="2"/>
</dbReference>
<feature type="compositionally biased region" description="Basic and acidic residues" evidence="13">
    <location>
        <begin position="251"/>
        <end position="268"/>
    </location>
</feature>
<dbReference type="PROSITE" id="PS00633">
    <property type="entry name" value="BROMODOMAIN_1"/>
    <property type="match status" value="1"/>
</dbReference>
<dbReference type="Gene3D" id="1.20.920.10">
    <property type="entry name" value="Bromodomain-like"/>
    <property type="match status" value="1"/>
</dbReference>
<feature type="domain" description="Bromo" evidence="14">
    <location>
        <begin position="2967"/>
        <end position="3038"/>
    </location>
</feature>
<evidence type="ECO:0000256" key="3">
    <source>
        <dbReference type="ARBA" id="ARBA00022723"/>
    </source>
</evidence>
<dbReference type="SUPFAM" id="SSF57903">
    <property type="entry name" value="FYVE/PHD zinc finger"/>
    <property type="match status" value="2"/>
</dbReference>
<keyword evidence="7" id="KW-0175">Coiled coil</keyword>
<evidence type="ECO:0000256" key="2">
    <source>
        <dbReference type="ARBA" id="ARBA00007444"/>
    </source>
</evidence>
<dbReference type="CDD" id="cd15545">
    <property type="entry name" value="PHD_BAZ2A_like"/>
    <property type="match status" value="1"/>
</dbReference>
<feature type="domain" description="PHD-type" evidence="15">
    <location>
        <begin position="2613"/>
        <end position="2663"/>
    </location>
</feature>
<evidence type="ECO:0000256" key="7">
    <source>
        <dbReference type="ARBA" id="ARBA00023054"/>
    </source>
</evidence>
<dbReference type="InterPro" id="IPR019786">
    <property type="entry name" value="Zinc_finger_PHD-type_CS"/>
</dbReference>
<feature type="compositionally biased region" description="Low complexity" evidence="13">
    <location>
        <begin position="1396"/>
        <end position="1407"/>
    </location>
</feature>
<sequence>MVILKAQQELLQASNNKTTTVLESTILDPIRSQIMPVSSFLFDAIAFRRKRAAAENDEGLLHAHYSSFVKPLMTSQTRNSYLQPSGTDSTNDPTSEGVPNYFGLNYAQQAALLWANAAAVAAAASSCSPSDQDCGAVTQRTAKPVSSCSTLNTSGMDNFDTFISSKSNSTSHTKPSPKTMVKENRSGKSTPLSSTSTFGNNLPCSNRLDPAAMMMASLFGAQPSDNRSKDLSAIGLSGLQHSTVKTFDQQPSRKTDHRSTDINKRSDDSDSLSGIHAQASEALLTNQLLHSLTGTQMSYQRQMKQHQHHQQQQQQQQQTALMLAAALSRESGFSGFPPGYLEAFAASLVGRTSTGALDNSSTSAVGKVDPSTSMLTAGAATNLAYAQAMMMAMAAAACGGMKPPSNDSLAQSGLPPSQQQQQQQAQSSNALNYDLTGFGPFGSTTTSSTQCGLPNVGSMGNISEPTESFNDVLAFLSQCLNNPKTTSDRPTVSQRSFIESKGHTNSSPQVQRRPAARVGSTSRTRGHGGSGSTMSQSAGISAPAIGTGTSGLPYWEQAAVPSQTRHRGRGRPPKSASSAVHYPQTHSKQSSQLGLGSSHCRLQSESDTYHNQAPPDATGSGNSRRPSSTTSTSDCSVEDTIDEVLRHLAACDHDPALVASRYASSALGIALNRKRKTEYSLPPQSSPTSISISSETMGYRGEQSEICPQAATKRPRTGPTAESGLRLPLALGWRRETLVKGIGPGGILGEVIYVTPCGRRLWNLDSVREYLKNNNVNLLSVDDFSFKSYLRLGDYYECSRTGHAPQSYVKMSDSALDALTSAGLAELDDLKTVRSSNSSWALPAQFDLNKDYHMNSTELNSLGTVRSSSTNLNNLVSSQSSYQNVVPPTAHVHTSTSTKLSPFTFPPGSYDKSSTELAFAHFLNPGLNGDSLSAPPVAHATNDLSAKSSIPLQLFDPFYVSSSLNPLMPSFPFPVSSSGSMPNVDNAWSSMNRAMGLLPSSACMLGATGCSRLEPVVERDCMKNFFIQLAREQIRLDVEKRAQRHSALLEEREHNLALEVRGRVEYELKKPVDDLRLLNSKKLPELEPIPGNRFSSQAFAHCLVVIEFLHAFTEILCVDSETIPTLGMLQSALVDRQPDCQQAVLHLLIELLKFAILDPGLPSSRLVTQLLGQRFSELEVNANTVTGLLRVFLIGRNGHEDHMSDWLQPPCHFLDLSGDQQAALLAFVCDELVCSSRLISTEVDRTIELQAVLKREKWVLESKIRRLRFIMVRKFGANLPTENITADGLSSGSALSKGALIETNAASVNTTEAVDSSIELQCGADDEIMDDRSQSPGPLLSDDHNEGVVMHSHIDKHCTNSVNKTQQNKPPVFFCGPSVDSDQSGAQDTIDRYVNSTGPSGGAAAPNASATAAASVSAAAVANAFLSGDEEEVEDMGQLEARIETLSKVVEYKQKAIEECAYRLSGLYLGQDRYYRKYYVLGHLGGIYIQGNPTNSLGFESPDSQVQSEQVAAEKSLNDQPDDVSRCEDPQFGFDPEQLVAEIQSRRELAEKRRYKINIPTGHGSGTTHHHHHHSHSHQSHHPHNGNHAHQQLQHISLSGTTQHSPCSSIQVENNCASTPSVEPQFSTKVETPHILDQPEMCITDDLDTVPTVKPDNLEDTVPLLSPFESSDKYAQISQIVTATDHTSTTFSEGAPFESTETRNDPTAAHSTTGLGEQVTLNIDQTKNGVENETVKDETSMENVATINEVVATRLIGSPMEPKLLFQLSDESTTSQLNLVSNDHHKPAPDAISPKNEFHSSLVLNGVHTNVNDNLKVDEQGINTDCDHTKSKTVSDSEAMMPRVESQPVKMDLSEPTKMKTREEEIFHDVPIKAEDHYVHSSNIMDRTDFDVTNNEQQSTSDTACLNLSISTCTVGESSFPCIEQSGTSQPLDLSTKSNHDSDSQTTSTYVNKLSAPNFDRVPENAFEFIVSMGLDDVVLTTAALLFMTHTSIIPASVACSETLFEPWKSIIAHYKSILIWALMEEMRSDEPLEQLNYENLDELYKVGQHSAHPSTPNTLRDAVLILKKSFLDDASFVENKQAGSKTNVSGSISPTNGLQPNDQLETVMKISDLEVEELADRELQTRGVQLPQTSSNGLRPIHSTRWCCLTDPAKLKELIQALAPRGLRERNLYKGIKRAEELVEPSLQTAANMINEFSTTPSETELDRKPRFLRVRSRRGKGRGGSGGSAQLLANASASCLSSVNQCRTGFGLLSSELTATGLMHSGDLYSVNEQSHTTFFQPSVADSTEVSEDGNCLVSDNCPTGLTTATVLEHRLRRRVNQHSNNQTELNGSLLKSVVDRLEKRPGMPGSKTGEAQPNGRSLSDLVGSGDPVFVAECCLLEEVEALEDRVLNASLQVKGWQAPVKVLDDETVHLIPRTTPKRSRFEHWPLDLARSRLLGLESHLERRYLLPPLNSEVHLDIVPDSDSLIPNYGTRTLNADLPDPETESESGIGGGPGSESTNTSLKEGETGSTNQTHHPHIIRRVVLGKQLSNTSEPANLSSSYPLGIGYYSADIQDASNYLFGSYSVEQLPPGLIEWRHKLHRATEIDTMRSCLEQLVGAIAWEKSIMKVLCQICRRDNNEAQLLLCDGCDHGYHTYCFRPPLIHIPQGDWFCYDCVSKATGKQVCFVCGGTKSNPAVIVAAVASNAGTTGTEPTPRLLICDYCSRAVHPSCARPPMTRLPRRWYCANCVANSSSSCSSKSQNNKTGNAATLTTFEVPSGSSCSSPNSRLVRKTEDGPLEPNSIDHIGEMNKDKKRRPSSKLRKSGTKPSRTPLDSTASKGAVRPSSLTIRLNKARSIGTEILLKLKQQKKNRAHPQKVRNNDDRLTGCLLSATCAKTTGSRRQTHKHRPSTGKNGMSALLDRNRSQNNKTDVEGDRMNSSPSSLGSTTCCSSYTFDREDETPRQMMTPSEISWCRMVTEDLISHEASWAFRKPVNLKQVPFYKKIIKHPMDLSTIYRKTRHPCAYSSIEKWYKDVRLIFDNCEIFNEDDSDVGRAGHTMRAYFESRWSQPPSTIGISDTLSANSHLLSTTTSLQPIEPVMGCEPVPESNSPDSPSNILLAQLKRPTTIKSSSGIISDAEEFDDDKAASRTSVCDDLINDTHESIDEPIVIRPASTQSVYSDSRSSGFSGFEQNEYMIGLQLSDLHSPGHPCTDADTIQPGNHICDTTPTSNNSLSDVCLPVTSSPLK</sequence>
<feature type="compositionally biased region" description="Polar residues" evidence="13">
    <location>
        <begin position="1593"/>
        <end position="1624"/>
    </location>
</feature>
<dbReference type="OrthoDB" id="784962at2759"/>
<feature type="compositionally biased region" description="Polar residues" evidence="13">
    <location>
        <begin position="187"/>
        <end position="203"/>
    </location>
</feature>
<feature type="compositionally biased region" description="Low complexity" evidence="13">
    <location>
        <begin position="2763"/>
        <end position="2772"/>
    </location>
</feature>
<dbReference type="GO" id="GO:0005634">
    <property type="term" value="C:nucleus"/>
    <property type="evidence" value="ECO:0007669"/>
    <property type="project" value="UniProtKB-SubCell"/>
</dbReference>
<keyword evidence="5" id="KW-0862">Zinc</keyword>
<dbReference type="PROSITE" id="PS50827">
    <property type="entry name" value="DDT"/>
    <property type="match status" value="1"/>
</dbReference>
<evidence type="ECO:0000256" key="13">
    <source>
        <dbReference type="SAM" id="MobiDB-lite"/>
    </source>
</evidence>
<evidence type="ECO:0000313" key="19">
    <source>
        <dbReference type="Proteomes" id="UP000748531"/>
    </source>
</evidence>
<feature type="compositionally biased region" description="Low complexity" evidence="13">
    <location>
        <begin position="618"/>
        <end position="633"/>
    </location>
</feature>
<evidence type="ECO:0000256" key="4">
    <source>
        <dbReference type="ARBA" id="ARBA00022771"/>
    </source>
</evidence>
<feature type="region of interest" description="Disordered" evidence="13">
    <location>
        <begin position="2476"/>
        <end position="2522"/>
    </location>
</feature>
<dbReference type="GO" id="GO:0003677">
    <property type="term" value="F:DNA binding"/>
    <property type="evidence" value="ECO:0007669"/>
    <property type="project" value="InterPro"/>
</dbReference>
<keyword evidence="9" id="KW-0804">Transcription</keyword>
<dbReference type="SMART" id="SM00297">
    <property type="entry name" value="BROMO"/>
    <property type="match status" value="1"/>
</dbReference>
<dbReference type="PANTHER" id="PTHR45915">
    <property type="entry name" value="TRANSCRIPTION INTERMEDIARY FACTOR"/>
    <property type="match status" value="1"/>
</dbReference>
<dbReference type="PROSITE" id="PS50982">
    <property type="entry name" value="MBD"/>
    <property type="match status" value="1"/>
</dbReference>
<evidence type="ECO:0000259" key="16">
    <source>
        <dbReference type="PROSITE" id="PS50827"/>
    </source>
</evidence>
<evidence type="ECO:0000259" key="15">
    <source>
        <dbReference type="PROSITE" id="PS50016"/>
    </source>
</evidence>
<feature type="region of interest" description="Disordered" evidence="13">
    <location>
        <begin position="163"/>
        <end position="203"/>
    </location>
</feature>
<feature type="compositionally biased region" description="Polar residues" evidence="13">
    <location>
        <begin position="2811"/>
        <end position="2823"/>
    </location>
</feature>
<evidence type="ECO:0000256" key="9">
    <source>
        <dbReference type="ARBA" id="ARBA00023163"/>
    </source>
</evidence>
<dbReference type="Pfam" id="PF01429">
    <property type="entry name" value="MBD"/>
    <property type="match status" value="1"/>
</dbReference>
<feature type="region of interest" description="Disordered" evidence="13">
    <location>
        <begin position="242"/>
        <end position="273"/>
    </location>
</feature>
<dbReference type="PRINTS" id="PR00503">
    <property type="entry name" value="BROMODOMAIN"/>
</dbReference>
<feature type="compositionally biased region" description="Polar residues" evidence="13">
    <location>
        <begin position="163"/>
        <end position="176"/>
    </location>
</feature>
<feature type="domain" description="DDT" evidence="16">
    <location>
        <begin position="1096"/>
        <end position="1161"/>
    </location>
</feature>
<keyword evidence="4 12" id="KW-0863">Zinc-finger</keyword>
<evidence type="ECO:0000256" key="6">
    <source>
        <dbReference type="ARBA" id="ARBA00023015"/>
    </source>
</evidence>
<evidence type="ECO:0000256" key="12">
    <source>
        <dbReference type="PROSITE-ProRule" id="PRU00146"/>
    </source>
</evidence>
<feature type="domain" description="MBD" evidence="17">
    <location>
        <begin position="719"/>
        <end position="791"/>
    </location>
</feature>
<feature type="compositionally biased region" description="Basic residues" evidence="13">
    <location>
        <begin position="1568"/>
        <end position="1587"/>
    </location>
</feature>
<keyword evidence="3" id="KW-0479">Metal-binding</keyword>
<organism evidence="18 19">
    <name type="scientific">Paragonimus heterotremus</name>
    <dbReference type="NCBI Taxonomy" id="100268"/>
    <lineage>
        <taxon>Eukaryota</taxon>
        <taxon>Metazoa</taxon>
        <taxon>Spiralia</taxon>
        <taxon>Lophotrochozoa</taxon>
        <taxon>Platyhelminthes</taxon>
        <taxon>Trematoda</taxon>
        <taxon>Digenea</taxon>
        <taxon>Plagiorchiida</taxon>
        <taxon>Troglotremata</taxon>
        <taxon>Troglotrematidae</taxon>
        <taxon>Paragonimus</taxon>
    </lineage>
</organism>
<comment type="similarity">
    <text evidence="2">Belongs to the WAL family.</text>
</comment>
<dbReference type="GO" id="GO:0008270">
    <property type="term" value="F:zinc ion binding"/>
    <property type="evidence" value="ECO:0007669"/>
    <property type="project" value="UniProtKB-KW"/>
</dbReference>
<feature type="compositionally biased region" description="Polar residues" evidence="13">
    <location>
        <begin position="1498"/>
        <end position="1510"/>
    </location>
</feature>
<keyword evidence="19" id="KW-1185">Reference proteome</keyword>
<evidence type="ECO:0000313" key="18">
    <source>
        <dbReference type="EMBL" id="KAF5405696.1"/>
    </source>
</evidence>
<feature type="compositionally biased region" description="Low complexity" evidence="13">
    <location>
        <begin position="586"/>
        <end position="599"/>
    </location>
</feature>
<feature type="region of interest" description="Disordered" evidence="13">
    <location>
        <begin position="1827"/>
        <end position="1855"/>
    </location>
</feature>
<evidence type="ECO:0000256" key="5">
    <source>
        <dbReference type="ARBA" id="ARBA00022833"/>
    </source>
</evidence>
<dbReference type="InterPro" id="IPR018359">
    <property type="entry name" value="Bromodomain_CS"/>
</dbReference>
<keyword evidence="10" id="KW-0539">Nucleus</keyword>
<feature type="compositionally biased region" description="Polar residues" evidence="13">
    <location>
        <begin position="2922"/>
        <end position="2934"/>
    </location>
</feature>
<comment type="subcellular location">
    <subcellularLocation>
        <location evidence="1">Nucleus</location>
    </subcellularLocation>
</comment>
<feature type="compositionally biased region" description="Polar residues" evidence="13">
    <location>
        <begin position="1926"/>
        <end position="1937"/>
    </location>
</feature>
<evidence type="ECO:0000256" key="1">
    <source>
        <dbReference type="ARBA" id="ARBA00004123"/>
    </source>
</evidence>
<dbReference type="InterPro" id="IPR019787">
    <property type="entry name" value="Znf_PHD-finger"/>
</dbReference>
<dbReference type="PROSITE" id="PS50016">
    <property type="entry name" value="ZF_PHD_2"/>
    <property type="match status" value="2"/>
</dbReference>
<dbReference type="Pfam" id="PF00628">
    <property type="entry name" value="PHD"/>
    <property type="match status" value="2"/>
</dbReference>
<dbReference type="PROSITE" id="PS50014">
    <property type="entry name" value="BROMODOMAIN_2"/>
    <property type="match status" value="1"/>
</dbReference>
<dbReference type="InterPro" id="IPR001739">
    <property type="entry name" value="Methyl_CpG_DNA-bd"/>
</dbReference>
<feature type="compositionally biased region" description="Low complexity" evidence="13">
    <location>
        <begin position="408"/>
        <end position="428"/>
    </location>
</feature>
<dbReference type="PANTHER" id="PTHR45915:SF2">
    <property type="entry name" value="TOUTATIS, ISOFORM E"/>
    <property type="match status" value="1"/>
</dbReference>
<feature type="region of interest" description="Disordered" evidence="13">
    <location>
        <begin position="2883"/>
        <end position="2934"/>
    </location>
</feature>
<dbReference type="Gene3D" id="3.30.890.10">
    <property type="entry name" value="Methyl-cpg-binding Protein 2, Chain A"/>
    <property type="match status" value="1"/>
</dbReference>
<protein>
    <recommendedName>
        <fullName evidence="20">MBD domain-containing protein</fullName>
    </recommendedName>
</protein>
<dbReference type="PROSITE" id="PS01359">
    <property type="entry name" value="ZF_PHD_1"/>
    <property type="match status" value="1"/>
</dbReference>
<dbReference type="GO" id="GO:0000785">
    <property type="term" value="C:chromatin"/>
    <property type="evidence" value="ECO:0007669"/>
    <property type="project" value="TreeGrafter"/>
</dbReference>
<feature type="region of interest" description="Disordered" evidence="13">
    <location>
        <begin position="1687"/>
        <end position="1712"/>
    </location>
</feature>
<keyword evidence="8 11" id="KW-0103">Bromodomain</keyword>
<dbReference type="InterPro" id="IPR001487">
    <property type="entry name" value="Bromodomain"/>
</dbReference>
<feature type="region of interest" description="Disordered" evidence="13">
    <location>
        <begin position="2346"/>
        <end position="2365"/>
    </location>
</feature>
<dbReference type="InterPro" id="IPR016177">
    <property type="entry name" value="DNA-bd_dom_sf"/>
</dbReference>
<dbReference type="EMBL" id="LUCH01000239">
    <property type="protein sequence ID" value="KAF5405696.1"/>
    <property type="molecule type" value="Genomic_DNA"/>
</dbReference>
<evidence type="ECO:0000256" key="8">
    <source>
        <dbReference type="ARBA" id="ARBA00023117"/>
    </source>
</evidence>
<evidence type="ECO:0000259" key="14">
    <source>
        <dbReference type="PROSITE" id="PS50014"/>
    </source>
</evidence>
<feature type="region of interest" description="Disordered" evidence="13">
    <location>
        <begin position="1383"/>
        <end position="1407"/>
    </location>
</feature>
<proteinExistence type="inferred from homology"/>
<gene>
    <name evidence="18" type="ORF">PHET_00854</name>
</gene>
<dbReference type="InterPro" id="IPR018501">
    <property type="entry name" value="DDT_dom"/>
</dbReference>
<reference evidence="18" key="1">
    <citation type="submission" date="2019-05" db="EMBL/GenBank/DDBJ databases">
        <title>Annotation for the trematode Paragonimus heterotremus.</title>
        <authorList>
            <person name="Choi Y.-J."/>
        </authorList>
    </citation>
    <scope>NUCLEOTIDE SEQUENCE</scope>
    <source>
        <strain evidence="18">LC</strain>
    </source>
</reference>
<dbReference type="InterPro" id="IPR001965">
    <property type="entry name" value="Znf_PHD"/>
</dbReference>
<dbReference type="FunFam" id="3.30.40.10:FF:000199">
    <property type="entry name" value="Bromodomain adjacent to zinc finger domain 2B"/>
    <property type="match status" value="1"/>
</dbReference>
<feature type="compositionally biased region" description="Polar residues" evidence="13">
    <location>
        <begin position="498"/>
        <end position="510"/>
    </location>
</feature>
<comment type="caution">
    <text evidence="18">The sequence shown here is derived from an EMBL/GenBank/DDBJ whole genome shotgun (WGS) entry which is preliminary data.</text>
</comment>
<dbReference type="SUPFAM" id="SSF54171">
    <property type="entry name" value="DNA-binding domain"/>
    <property type="match status" value="1"/>
</dbReference>
<dbReference type="InterPro" id="IPR011011">
    <property type="entry name" value="Znf_FYVE_PHD"/>
</dbReference>